<dbReference type="Pfam" id="PF09388">
    <property type="entry name" value="SpoOE-like"/>
    <property type="match status" value="1"/>
</dbReference>
<dbReference type="InterPro" id="IPR036638">
    <property type="entry name" value="HLH_DNA-bd_sf"/>
</dbReference>
<accession>A0ABY9KY19</accession>
<organism evidence="1 2">
    <name type="scientific">Aciduricibacillus chroicocephali</name>
    <dbReference type="NCBI Taxonomy" id="3054939"/>
    <lineage>
        <taxon>Bacteria</taxon>
        <taxon>Bacillati</taxon>
        <taxon>Bacillota</taxon>
        <taxon>Bacilli</taxon>
        <taxon>Bacillales</taxon>
        <taxon>Bacillaceae</taxon>
        <taxon>Aciduricibacillus</taxon>
    </lineage>
</organism>
<evidence type="ECO:0000313" key="2">
    <source>
        <dbReference type="Proteomes" id="UP001180087"/>
    </source>
</evidence>
<dbReference type="Gene3D" id="4.10.280.10">
    <property type="entry name" value="Helix-loop-helix DNA-binding domain"/>
    <property type="match status" value="1"/>
</dbReference>
<dbReference type="InterPro" id="IPR037208">
    <property type="entry name" value="Spo0E-like_sf"/>
</dbReference>
<sequence>MYSKVYLQRKIELLRHEMTEIAIEKGFSDDEAVRLSQELDCLLNEYRRLEDTGWYSLEKP</sequence>
<proteinExistence type="predicted"/>
<protein>
    <submittedName>
        <fullName evidence="1">Aspartyl-phosphate phosphatase Spo0E family protein</fullName>
    </submittedName>
</protein>
<dbReference type="SUPFAM" id="SSF140500">
    <property type="entry name" value="BAS1536-like"/>
    <property type="match status" value="1"/>
</dbReference>
<keyword evidence="2" id="KW-1185">Reference proteome</keyword>
<dbReference type="EMBL" id="CP129113">
    <property type="protein sequence ID" value="WLV25621.1"/>
    <property type="molecule type" value="Genomic_DNA"/>
</dbReference>
<name>A0ABY9KY19_9BACI</name>
<gene>
    <name evidence="1" type="ORF">QR721_05280</name>
</gene>
<dbReference type="Proteomes" id="UP001180087">
    <property type="component" value="Chromosome"/>
</dbReference>
<reference evidence="1" key="1">
    <citation type="submission" date="2023-06" db="EMBL/GenBank/DDBJ databases">
        <title>A Treasure from Seagulls: Isolation and Description of Aciduricobacillus qingdaonensis gen. nov., sp. nov., a Rare Obligately Uric Acid-utilizing Member in the Family Bacillaceae.</title>
        <authorList>
            <person name="Liu W."/>
            <person name="Wang B."/>
        </authorList>
    </citation>
    <scope>NUCLEOTIDE SEQUENCE</scope>
    <source>
        <strain evidence="1">44XB</strain>
    </source>
</reference>
<dbReference type="InterPro" id="IPR018540">
    <property type="entry name" value="Spo0E-like"/>
</dbReference>
<dbReference type="RefSeq" id="WP_348029413.1">
    <property type="nucleotide sequence ID" value="NZ_CP129113.1"/>
</dbReference>
<evidence type="ECO:0000313" key="1">
    <source>
        <dbReference type="EMBL" id="WLV25621.1"/>
    </source>
</evidence>